<comment type="caution">
    <text evidence="2">The sequence shown here is derived from an EMBL/GenBank/DDBJ whole genome shotgun (WGS) entry which is preliminary data.</text>
</comment>
<dbReference type="Pfam" id="PF20091">
    <property type="entry name" value="Abhydrolase_10"/>
    <property type="match status" value="1"/>
</dbReference>
<protein>
    <recommendedName>
        <fullName evidence="1">Alpha/beta hydrolase domain-containing protein</fullName>
    </recommendedName>
</protein>
<reference evidence="2 3" key="1">
    <citation type="journal article" date="2014" name="Nature">
        <title>An environmental bacterial taxon with a large and distinct metabolic repertoire.</title>
        <authorList>
            <person name="Wilson M.C."/>
            <person name="Mori T."/>
            <person name="Ruckert C."/>
            <person name="Uria A.R."/>
            <person name="Helf M.J."/>
            <person name="Takada K."/>
            <person name="Gernert C."/>
            <person name="Steffens U.A."/>
            <person name="Heycke N."/>
            <person name="Schmitt S."/>
            <person name="Rinke C."/>
            <person name="Helfrich E.J."/>
            <person name="Brachmann A.O."/>
            <person name="Gurgui C."/>
            <person name="Wakimoto T."/>
            <person name="Kracht M."/>
            <person name="Crusemann M."/>
            <person name="Hentschel U."/>
            <person name="Abe I."/>
            <person name="Matsunaga S."/>
            <person name="Kalinowski J."/>
            <person name="Takeyama H."/>
            <person name="Piel J."/>
        </authorList>
    </citation>
    <scope>NUCLEOTIDE SEQUENCE [LARGE SCALE GENOMIC DNA]</scope>
    <source>
        <strain evidence="3">TSY1</strain>
    </source>
</reference>
<organism evidence="2 3">
    <name type="scientific">Entotheonella factor</name>
    <dbReference type="NCBI Taxonomy" id="1429438"/>
    <lineage>
        <taxon>Bacteria</taxon>
        <taxon>Pseudomonadati</taxon>
        <taxon>Nitrospinota/Tectimicrobiota group</taxon>
        <taxon>Candidatus Tectimicrobiota</taxon>
        <taxon>Candidatus Entotheonellia</taxon>
        <taxon>Candidatus Entotheonellales</taxon>
        <taxon>Candidatus Entotheonellaceae</taxon>
        <taxon>Candidatus Entotheonella</taxon>
    </lineage>
</organism>
<evidence type="ECO:0000313" key="2">
    <source>
        <dbReference type="EMBL" id="ETW94352.1"/>
    </source>
</evidence>
<keyword evidence="3" id="KW-1185">Reference proteome</keyword>
<proteinExistence type="predicted"/>
<name>W4L8L7_ENTF1</name>
<gene>
    <name evidence="2" type="ORF">ETSY1_35265</name>
</gene>
<feature type="domain" description="Alpha/beta hydrolase" evidence="1">
    <location>
        <begin position="258"/>
        <end position="640"/>
    </location>
</feature>
<dbReference type="AlphaFoldDB" id="W4L8L7"/>
<dbReference type="InterPro" id="IPR045394">
    <property type="entry name" value="Abhydrolase_dom"/>
</dbReference>
<dbReference type="EMBL" id="AZHW01001078">
    <property type="protein sequence ID" value="ETW94352.1"/>
    <property type="molecule type" value="Genomic_DNA"/>
</dbReference>
<evidence type="ECO:0000259" key="1">
    <source>
        <dbReference type="Pfam" id="PF20091"/>
    </source>
</evidence>
<dbReference type="Proteomes" id="UP000019141">
    <property type="component" value="Unassembled WGS sequence"/>
</dbReference>
<sequence length="662" mass="72562">MALNKLDILKREPYEAGHSFGEAGPYERIDAIAHYAVDPQHPANQTIVDLDRAERGVDGKVHFSGDLTILMPSDPSRGNRALLMQVPNRGNRIVTRFNMTAALTELSDRIDPGDGFLFERGWTVAWCGWQWDVPRPSARIGLNPPLVPVEACTPPSQMQLRIQPDADRPDLPLTDQHVGLIGRHQPIAPADLNDLQARLLVRDHPYSEPRVIPRDQWCFARDQNGKPVPDDHHMWLDGGFKAGQIYDILYTPQACPVVGAGLLAMRDCTAYLHADVTAPTAGRIDHVIGEGQSQCGRFLRTFFYFGLNADESGRQVFDGVLAHIAGGRRGEFNHRYAQPSVQPMPSFGHLFPFADAPQTDPVSGRTAGLLDRLRDVGALPKIIYTDTAAEYWRGDAGLTHLDLHSGADIEPQPGVRRYLFAATQHGPGSLPFADQSVFGSQGANCFNIVDYRPLYRAALTNLLQWVAEGSEPPPSVFPRVKDGTAATRAEVRAALASIPSLSLAEETDLMAIHPLDLGKHAEVGIGEFPAQIAGTPYPVRVSAVDADGNETGGIRMPDVAVPVATHTGFNPRHPETGGGTQLLDYQGSSLPFAPTVAERQRLGDPRLSIDERYRDRDDYLARVRRAAEALVEQRFLLSDDIGLCLDLAAARYDACRQHTTTP</sequence>
<evidence type="ECO:0000313" key="3">
    <source>
        <dbReference type="Proteomes" id="UP000019141"/>
    </source>
</evidence>
<accession>W4L8L7</accession>
<dbReference type="HOGENOM" id="CLU_025858_0_0_7"/>